<evidence type="ECO:0000259" key="7">
    <source>
        <dbReference type="Pfam" id="PF02931"/>
    </source>
</evidence>
<keyword evidence="3 5" id="KW-1133">Transmembrane helix</keyword>
<dbReference type="Gene3D" id="2.70.170.10">
    <property type="entry name" value="Neurotransmitter-gated ion-channel ligand-binding domain"/>
    <property type="match status" value="1"/>
</dbReference>
<evidence type="ECO:0000256" key="2">
    <source>
        <dbReference type="ARBA" id="ARBA00022692"/>
    </source>
</evidence>
<dbReference type="EnsemblMetazoa" id="G28182.1">
    <property type="protein sequence ID" value="G28182.1:cds"/>
    <property type="gene ID" value="G28182"/>
</dbReference>
<keyword evidence="2 5" id="KW-0812">Transmembrane</keyword>
<sequence length="386" mass="44602">MKVCLLLYCLIYGGKGYTILNETKLHEDIFKNYDRGLRPGENRTMPTEIGVFFYMTSLKELVESDGKIGIVGTLGLEWTDVRLVWEPTRYGDHLHQTTVFVHAIWTPYIVLWNPYDKIKSVLSNKRFCKVWTDGYIHCLPQNILEASCDADVTFYPFDSQTCTLQLYAPGYLSSDITFRPISPTFKMDFYEENGLWSVERTRIYVHTQQIENINFEILRLEITLQRRSTYYIVILLPIFLINFMHILVFALPRNSGERVGFSITVLLTEVLFLTMIQEKLPEASEPGISYLIYKLLVDLLLSYSIMVVVVVSSNFYQREDAEEQEECTKTESGFAKLLCTRKQRKGDKRFWKDAAGKATDKLCLISFLILFALNNIVYFGAVAAKA</sequence>
<dbReference type="InterPro" id="IPR006029">
    <property type="entry name" value="Neurotrans-gated_channel_TM"/>
</dbReference>
<dbReference type="SUPFAM" id="SSF90112">
    <property type="entry name" value="Neurotransmitter-gated ion-channel transmembrane pore"/>
    <property type="match status" value="1"/>
</dbReference>
<reference evidence="9" key="1">
    <citation type="journal article" date="2012" name="Nature">
        <title>The oyster genome reveals stress adaptation and complexity of shell formation.</title>
        <authorList>
            <person name="Zhang G."/>
            <person name="Fang X."/>
            <person name="Guo X."/>
            <person name="Li L."/>
            <person name="Luo R."/>
            <person name="Xu F."/>
            <person name="Yang P."/>
            <person name="Zhang L."/>
            <person name="Wang X."/>
            <person name="Qi H."/>
            <person name="Xiong Z."/>
            <person name="Que H."/>
            <person name="Xie Y."/>
            <person name="Holland P.W."/>
            <person name="Paps J."/>
            <person name="Zhu Y."/>
            <person name="Wu F."/>
            <person name="Chen Y."/>
            <person name="Wang J."/>
            <person name="Peng C."/>
            <person name="Meng J."/>
            <person name="Yang L."/>
            <person name="Liu J."/>
            <person name="Wen B."/>
            <person name="Zhang N."/>
            <person name="Huang Z."/>
            <person name="Zhu Q."/>
            <person name="Feng Y."/>
            <person name="Mount A."/>
            <person name="Hedgecock D."/>
            <person name="Xu Z."/>
            <person name="Liu Y."/>
            <person name="Domazet-Loso T."/>
            <person name="Du Y."/>
            <person name="Sun X."/>
            <person name="Zhang S."/>
            <person name="Liu B."/>
            <person name="Cheng P."/>
            <person name="Jiang X."/>
            <person name="Li J."/>
            <person name="Fan D."/>
            <person name="Wang W."/>
            <person name="Fu W."/>
            <person name="Wang T."/>
            <person name="Wang B."/>
            <person name="Zhang J."/>
            <person name="Peng Z."/>
            <person name="Li Y."/>
            <person name="Li N."/>
            <person name="Wang J."/>
            <person name="Chen M."/>
            <person name="He Y."/>
            <person name="Tan F."/>
            <person name="Song X."/>
            <person name="Zheng Q."/>
            <person name="Huang R."/>
            <person name="Yang H."/>
            <person name="Du X."/>
            <person name="Chen L."/>
            <person name="Yang M."/>
            <person name="Gaffney P.M."/>
            <person name="Wang S."/>
            <person name="Luo L."/>
            <person name="She Z."/>
            <person name="Ming Y."/>
            <person name="Huang W."/>
            <person name="Zhang S."/>
            <person name="Huang B."/>
            <person name="Zhang Y."/>
            <person name="Qu T."/>
            <person name="Ni P."/>
            <person name="Miao G."/>
            <person name="Wang J."/>
            <person name="Wang Q."/>
            <person name="Steinberg C.E."/>
            <person name="Wang H."/>
            <person name="Li N."/>
            <person name="Qian L."/>
            <person name="Zhang G."/>
            <person name="Li Y."/>
            <person name="Yang H."/>
            <person name="Liu X."/>
            <person name="Wang J."/>
            <person name="Yin Y."/>
            <person name="Wang J."/>
        </authorList>
    </citation>
    <scope>NUCLEOTIDE SEQUENCE [LARGE SCALE GENOMIC DNA]</scope>
    <source>
        <strain evidence="9">05x7-T-G4-1.051#20</strain>
    </source>
</reference>
<evidence type="ECO:0000313" key="10">
    <source>
        <dbReference type="EnsemblMetazoa" id="G28182.1:cds"/>
    </source>
</evidence>
<dbReference type="Pfam" id="PF02932">
    <property type="entry name" value="Neur_chan_memb"/>
    <property type="match status" value="1"/>
</dbReference>
<evidence type="ECO:0000313" key="9">
    <source>
        <dbReference type="EMBL" id="EKC43166.1"/>
    </source>
</evidence>
<dbReference type="InterPro" id="IPR036719">
    <property type="entry name" value="Neuro-gated_channel_TM_sf"/>
</dbReference>
<dbReference type="InterPro" id="IPR006202">
    <property type="entry name" value="Neur_chan_lig-bd"/>
</dbReference>
<organism evidence="9">
    <name type="scientific">Magallana gigas</name>
    <name type="common">Pacific oyster</name>
    <name type="synonym">Crassostrea gigas</name>
    <dbReference type="NCBI Taxonomy" id="29159"/>
    <lineage>
        <taxon>Eukaryota</taxon>
        <taxon>Metazoa</taxon>
        <taxon>Spiralia</taxon>
        <taxon>Lophotrochozoa</taxon>
        <taxon>Mollusca</taxon>
        <taxon>Bivalvia</taxon>
        <taxon>Autobranchia</taxon>
        <taxon>Pteriomorphia</taxon>
        <taxon>Ostreida</taxon>
        <taxon>Ostreoidea</taxon>
        <taxon>Ostreidae</taxon>
        <taxon>Magallana</taxon>
    </lineage>
</organism>
<dbReference type="AlphaFoldDB" id="K1S6V2"/>
<dbReference type="SUPFAM" id="SSF63712">
    <property type="entry name" value="Nicotinic receptor ligand binding domain-like"/>
    <property type="match status" value="1"/>
</dbReference>
<keyword evidence="9" id="KW-0675">Receptor</keyword>
<evidence type="ECO:0000313" key="11">
    <source>
        <dbReference type="Proteomes" id="UP000005408"/>
    </source>
</evidence>
<proteinExistence type="predicted"/>
<dbReference type="EMBL" id="JH817943">
    <property type="protein sequence ID" value="EKC43166.1"/>
    <property type="molecule type" value="Genomic_DNA"/>
</dbReference>
<dbReference type="InterPro" id="IPR038050">
    <property type="entry name" value="Neuro_actylchol_rec"/>
</dbReference>
<feature type="transmembrane region" description="Helical" evidence="5">
    <location>
        <begin position="230"/>
        <end position="252"/>
    </location>
</feature>
<dbReference type="HOGENOM" id="CLU_018074_0_1_1"/>
<protein>
    <submittedName>
        <fullName evidence="9 10">Acetylcholine receptor subunit alpha-type acr-16</fullName>
    </submittedName>
</protein>
<feature type="signal peptide" evidence="6">
    <location>
        <begin position="1"/>
        <end position="16"/>
    </location>
</feature>
<dbReference type="GO" id="GO:0005230">
    <property type="term" value="F:extracellular ligand-gated monoatomic ion channel activity"/>
    <property type="evidence" value="ECO:0007669"/>
    <property type="project" value="InterPro"/>
</dbReference>
<dbReference type="CDD" id="cd19051">
    <property type="entry name" value="LGIC_TM_cation"/>
    <property type="match status" value="1"/>
</dbReference>
<dbReference type="GO" id="GO:0016020">
    <property type="term" value="C:membrane"/>
    <property type="evidence" value="ECO:0007669"/>
    <property type="project" value="UniProtKB-SubCell"/>
</dbReference>
<feature type="transmembrane region" description="Helical" evidence="5">
    <location>
        <begin position="362"/>
        <end position="384"/>
    </location>
</feature>
<feature type="transmembrane region" description="Helical" evidence="5">
    <location>
        <begin position="259"/>
        <end position="276"/>
    </location>
</feature>
<evidence type="ECO:0000256" key="4">
    <source>
        <dbReference type="ARBA" id="ARBA00023136"/>
    </source>
</evidence>
<dbReference type="PANTHER" id="PTHR18945">
    <property type="entry name" value="NEUROTRANSMITTER GATED ION CHANNEL"/>
    <property type="match status" value="1"/>
</dbReference>
<dbReference type="InterPro" id="IPR036734">
    <property type="entry name" value="Neur_chan_lig-bd_sf"/>
</dbReference>
<reference evidence="10" key="2">
    <citation type="submission" date="2022-08" db="UniProtKB">
        <authorList>
            <consortium name="EnsemblMetazoa"/>
        </authorList>
    </citation>
    <scope>IDENTIFICATION</scope>
    <source>
        <strain evidence="10">05x7-T-G4-1.051#20</strain>
    </source>
</reference>
<feature type="domain" description="Neurotransmitter-gated ion-channel transmembrane" evidence="8">
    <location>
        <begin position="235"/>
        <end position="328"/>
    </location>
</feature>
<dbReference type="InterPro" id="IPR006201">
    <property type="entry name" value="Neur_channel"/>
</dbReference>
<comment type="subcellular location">
    <subcellularLocation>
        <location evidence="1">Membrane</location>
        <topology evidence="1">Multi-pass membrane protein</topology>
    </subcellularLocation>
</comment>
<feature type="domain" description="Neurotransmitter-gated ion-channel ligand-binding" evidence="7">
    <location>
        <begin position="22"/>
        <end position="227"/>
    </location>
</feature>
<dbReference type="Gene3D" id="1.20.58.390">
    <property type="entry name" value="Neurotransmitter-gated ion-channel transmembrane domain"/>
    <property type="match status" value="1"/>
</dbReference>
<feature type="chain" id="PRO_5042455736" evidence="6">
    <location>
        <begin position="17"/>
        <end position="386"/>
    </location>
</feature>
<dbReference type="PRINTS" id="PR00252">
    <property type="entry name" value="NRIONCHANNEL"/>
</dbReference>
<dbReference type="Pfam" id="PF02931">
    <property type="entry name" value="Neur_chan_LBD"/>
    <property type="match status" value="1"/>
</dbReference>
<evidence type="ECO:0000259" key="8">
    <source>
        <dbReference type="Pfam" id="PF02932"/>
    </source>
</evidence>
<name>K1S6V2_MAGGI</name>
<evidence type="ECO:0000256" key="5">
    <source>
        <dbReference type="SAM" id="Phobius"/>
    </source>
</evidence>
<keyword evidence="4 5" id="KW-0472">Membrane</keyword>
<evidence type="ECO:0000256" key="3">
    <source>
        <dbReference type="ARBA" id="ARBA00022989"/>
    </source>
</evidence>
<gene>
    <name evidence="9" type="ORF">CGI_10021183</name>
</gene>
<keyword evidence="6" id="KW-0732">Signal</keyword>
<accession>K1S6V2</accession>
<feature type="transmembrane region" description="Helical" evidence="5">
    <location>
        <begin position="288"/>
        <end position="311"/>
    </location>
</feature>
<dbReference type="CDD" id="cd18989">
    <property type="entry name" value="LGIC_ECD_cation"/>
    <property type="match status" value="1"/>
</dbReference>
<evidence type="ECO:0000256" key="6">
    <source>
        <dbReference type="SAM" id="SignalP"/>
    </source>
</evidence>
<dbReference type="GO" id="GO:0004888">
    <property type="term" value="F:transmembrane signaling receptor activity"/>
    <property type="evidence" value="ECO:0007669"/>
    <property type="project" value="InterPro"/>
</dbReference>
<keyword evidence="11" id="KW-1185">Reference proteome</keyword>
<evidence type="ECO:0000256" key="1">
    <source>
        <dbReference type="ARBA" id="ARBA00004141"/>
    </source>
</evidence>
<dbReference type="Proteomes" id="UP000005408">
    <property type="component" value="Unassembled WGS sequence"/>
</dbReference>